<dbReference type="OrthoDB" id="5519740at2759"/>
<dbReference type="AlphaFoldDB" id="A3LN68"/>
<reference evidence="2 3" key="1">
    <citation type="journal article" date="2007" name="Nat. Biotechnol.">
        <title>Genome sequence of the lignocellulose-bioconverting and xylose-fermenting yeast Pichia stipitis.</title>
        <authorList>
            <person name="Jeffries T.W."/>
            <person name="Grigoriev I.V."/>
            <person name="Grimwood J."/>
            <person name="Laplaza J.M."/>
            <person name="Aerts A."/>
            <person name="Salamov A."/>
            <person name="Schmutz J."/>
            <person name="Lindquist E."/>
            <person name="Dehal P."/>
            <person name="Shapiro H."/>
            <person name="Jin Y.S."/>
            <person name="Passoth V."/>
            <person name="Richardson P.M."/>
        </authorList>
    </citation>
    <scope>NUCLEOTIDE SEQUENCE [LARGE SCALE GENOMIC DNA]</scope>
    <source>
        <strain evidence="3">ATCC 58785 / CBS 6054 / NBRC 10063 / NRRL Y-11545</strain>
    </source>
</reference>
<dbReference type="InterPro" id="IPR011008">
    <property type="entry name" value="Dimeric_a/b-barrel"/>
</dbReference>
<dbReference type="SUPFAM" id="SSF54909">
    <property type="entry name" value="Dimeric alpha+beta barrel"/>
    <property type="match status" value="1"/>
</dbReference>
<dbReference type="InterPro" id="IPR051807">
    <property type="entry name" value="Sec-metab_biosynth-assoc"/>
</dbReference>
<dbReference type="GeneID" id="4837066"/>
<name>A3LN68_PICST</name>
<dbReference type="eggNOG" id="ENOG502S4AZ">
    <property type="taxonomic scope" value="Eukaryota"/>
</dbReference>
<accession>A3LN68</accession>
<dbReference type="PANTHER" id="PTHR33606:SF3">
    <property type="entry name" value="PROTEIN YCII"/>
    <property type="match status" value="1"/>
</dbReference>
<dbReference type="InterPro" id="IPR005545">
    <property type="entry name" value="YCII"/>
</dbReference>
<dbReference type="HOGENOM" id="CLU_110355_2_2_1"/>
<dbReference type="Gene3D" id="3.30.70.1060">
    <property type="entry name" value="Dimeric alpha+beta barrel"/>
    <property type="match status" value="1"/>
</dbReference>
<dbReference type="Pfam" id="PF03795">
    <property type="entry name" value="YCII"/>
    <property type="match status" value="1"/>
</dbReference>
<dbReference type="PANTHER" id="PTHR33606">
    <property type="entry name" value="PROTEIN YCII"/>
    <property type="match status" value="1"/>
</dbReference>
<feature type="domain" description="YCII-related" evidence="1">
    <location>
        <begin position="5"/>
        <end position="82"/>
    </location>
</feature>
<keyword evidence="3" id="KW-1185">Reference proteome</keyword>
<organism evidence="2 3">
    <name type="scientific">Scheffersomyces stipitis (strain ATCC 58785 / CBS 6054 / NBRC 10063 / NRRL Y-11545)</name>
    <name type="common">Yeast</name>
    <name type="synonym">Pichia stipitis</name>
    <dbReference type="NCBI Taxonomy" id="322104"/>
    <lineage>
        <taxon>Eukaryota</taxon>
        <taxon>Fungi</taxon>
        <taxon>Dikarya</taxon>
        <taxon>Ascomycota</taxon>
        <taxon>Saccharomycotina</taxon>
        <taxon>Pichiomycetes</taxon>
        <taxon>Debaryomycetaceae</taxon>
        <taxon>Scheffersomyces</taxon>
    </lineage>
</organism>
<sequence>MSSEYGVLIYDKPDADRRKFFKEHIAGIAPMVNSGVIKVAGAIFKDETRTKVVGSSIQLAANSKEEAIELLKKDAFYVNGIWDLDNAVITSIATAVRIPKKFPGTNEELYKL</sequence>
<gene>
    <name evidence="2" type="ORF">PICST_40466</name>
</gene>
<dbReference type="RefSeq" id="XP_001382307.1">
    <property type="nucleotide sequence ID" value="XM_001382270.1"/>
</dbReference>
<proteinExistence type="predicted"/>
<evidence type="ECO:0000259" key="1">
    <source>
        <dbReference type="Pfam" id="PF03795"/>
    </source>
</evidence>
<evidence type="ECO:0000313" key="2">
    <source>
        <dbReference type="EMBL" id="ABN64278.1"/>
    </source>
</evidence>
<dbReference type="EMBL" id="CP000496">
    <property type="protein sequence ID" value="ABN64278.1"/>
    <property type="molecule type" value="Genomic_DNA"/>
</dbReference>
<dbReference type="KEGG" id="pic:PICST_40466"/>
<dbReference type="Proteomes" id="UP000002258">
    <property type="component" value="Chromosome 2"/>
</dbReference>
<dbReference type="InParanoid" id="A3LN68"/>
<dbReference type="OMA" id="VWDHERT"/>
<protein>
    <recommendedName>
        <fullName evidence="1">YCII-related domain-containing protein</fullName>
    </recommendedName>
</protein>
<evidence type="ECO:0000313" key="3">
    <source>
        <dbReference type="Proteomes" id="UP000002258"/>
    </source>
</evidence>